<dbReference type="RefSeq" id="WP_238896855.1">
    <property type="nucleotide sequence ID" value="NZ_JAKOGG010000009.1"/>
</dbReference>
<comment type="similarity">
    <text evidence="1">Belongs to the ComF/GntX family.</text>
</comment>
<dbReference type="Pfam" id="PF18912">
    <property type="entry name" value="DZR_2"/>
    <property type="match status" value="1"/>
</dbReference>
<evidence type="ECO:0000259" key="2">
    <source>
        <dbReference type="Pfam" id="PF00156"/>
    </source>
</evidence>
<evidence type="ECO:0000313" key="5">
    <source>
        <dbReference type="Proteomes" id="UP001201549"/>
    </source>
</evidence>
<reference evidence="5" key="1">
    <citation type="submission" date="2023-07" db="EMBL/GenBank/DDBJ databases">
        <title>Shewanella mangrovi sp. nov., an acetaldehyde- degrading bacterium isolated from mangrove sediment.</title>
        <authorList>
            <person name="Liu Y."/>
        </authorList>
    </citation>
    <scope>NUCLEOTIDE SEQUENCE [LARGE SCALE GENOMIC DNA]</scope>
    <source>
        <strain evidence="5">C32</strain>
    </source>
</reference>
<dbReference type="InterPro" id="IPR029057">
    <property type="entry name" value="PRTase-like"/>
</dbReference>
<dbReference type="CDD" id="cd06223">
    <property type="entry name" value="PRTases_typeI"/>
    <property type="match status" value="1"/>
</dbReference>
<dbReference type="InterPro" id="IPR000836">
    <property type="entry name" value="PRTase_dom"/>
</dbReference>
<proteinExistence type="inferred from homology"/>
<dbReference type="InterPro" id="IPR044005">
    <property type="entry name" value="DZR_2"/>
</dbReference>
<gene>
    <name evidence="4" type="ORF">L9G74_13060</name>
</gene>
<dbReference type="PANTHER" id="PTHR47505:SF1">
    <property type="entry name" value="DNA UTILIZATION PROTEIN YHGH"/>
    <property type="match status" value="1"/>
</dbReference>
<accession>A0ABT2FM17</accession>
<dbReference type="SUPFAM" id="SSF53271">
    <property type="entry name" value="PRTase-like"/>
    <property type="match status" value="1"/>
</dbReference>
<evidence type="ECO:0000259" key="3">
    <source>
        <dbReference type="Pfam" id="PF18912"/>
    </source>
</evidence>
<dbReference type="PANTHER" id="PTHR47505">
    <property type="entry name" value="DNA UTILIZATION PROTEIN YHGH"/>
    <property type="match status" value="1"/>
</dbReference>
<dbReference type="InterPro" id="IPR051910">
    <property type="entry name" value="ComF/GntX_DNA_util-trans"/>
</dbReference>
<organism evidence="4 5">
    <name type="scientific">Shewanella electrica</name>
    <dbReference type="NCBI Taxonomy" id="515560"/>
    <lineage>
        <taxon>Bacteria</taxon>
        <taxon>Pseudomonadati</taxon>
        <taxon>Pseudomonadota</taxon>
        <taxon>Gammaproteobacteria</taxon>
        <taxon>Alteromonadales</taxon>
        <taxon>Shewanellaceae</taxon>
        <taxon>Shewanella</taxon>
    </lineage>
</organism>
<comment type="caution">
    <text evidence="4">The sequence shown here is derived from an EMBL/GenBank/DDBJ whole genome shotgun (WGS) entry which is preliminary data.</text>
</comment>
<feature type="domain" description="Phosphoribosyltransferase" evidence="2">
    <location>
        <begin position="147"/>
        <end position="236"/>
    </location>
</feature>
<name>A0ABT2FM17_9GAMM</name>
<keyword evidence="5" id="KW-1185">Reference proteome</keyword>
<dbReference type="Proteomes" id="UP001201549">
    <property type="component" value="Unassembled WGS sequence"/>
</dbReference>
<feature type="domain" description="Double zinc ribbon" evidence="3">
    <location>
        <begin position="13"/>
        <end position="68"/>
    </location>
</feature>
<dbReference type="Gene3D" id="3.40.50.2020">
    <property type="match status" value="1"/>
</dbReference>
<protein>
    <submittedName>
        <fullName evidence="4">ComF family protein</fullName>
    </submittedName>
</protein>
<dbReference type="EMBL" id="JAKOGG010000009">
    <property type="protein sequence ID" value="MCS4557375.1"/>
    <property type="molecule type" value="Genomic_DNA"/>
</dbReference>
<sequence length="244" mass="26380">MVSPFWQRCRALLAASLPNRCLLCHQTIPAPQRGICASCLGSSIYQTDVCLGCGKPLTLAADYCGSCLAHQPIKVIAPSSYHSMLGPLIPAIKYQAQFAALPALTSALVVRIQYLLGAGLLELPQVILPVPLHPQRLAHRGYNQAWLIAQRLAQQLQLPLDDQLLLRVSNTPAQAQLSGKQRRQNLAGAFALARPSPYQRIALVDDVVTTGSTVNEIARLLRASAPSIQVWCLARAEAPKLATL</sequence>
<evidence type="ECO:0000313" key="4">
    <source>
        <dbReference type="EMBL" id="MCS4557375.1"/>
    </source>
</evidence>
<evidence type="ECO:0000256" key="1">
    <source>
        <dbReference type="ARBA" id="ARBA00008007"/>
    </source>
</evidence>
<dbReference type="Pfam" id="PF00156">
    <property type="entry name" value="Pribosyltran"/>
    <property type="match status" value="1"/>
</dbReference>